<feature type="compositionally biased region" description="Acidic residues" evidence="9">
    <location>
        <begin position="628"/>
        <end position="642"/>
    </location>
</feature>
<dbReference type="Gene3D" id="1.20.920.10">
    <property type="entry name" value="Bromodomain-like"/>
    <property type="match status" value="1"/>
</dbReference>
<evidence type="ECO:0000256" key="1">
    <source>
        <dbReference type="ARBA" id="ARBA00004123"/>
    </source>
</evidence>
<feature type="domain" description="Bromo" evidence="10">
    <location>
        <begin position="769"/>
        <end position="839"/>
    </location>
</feature>
<dbReference type="SMART" id="SM00513">
    <property type="entry name" value="SAP"/>
    <property type="match status" value="1"/>
</dbReference>
<keyword evidence="3" id="KW-0156">Chromatin regulator</keyword>
<keyword evidence="2" id="KW-0677">Repeat</keyword>
<dbReference type="GO" id="GO:0016586">
    <property type="term" value="C:RSC-type complex"/>
    <property type="evidence" value="ECO:0007669"/>
    <property type="project" value="InterPro"/>
</dbReference>
<feature type="compositionally biased region" description="Polar residues" evidence="9">
    <location>
        <begin position="127"/>
        <end position="148"/>
    </location>
</feature>
<dbReference type="InterPro" id="IPR000253">
    <property type="entry name" value="FHA_dom"/>
</dbReference>
<evidence type="ECO:0000256" key="2">
    <source>
        <dbReference type="ARBA" id="ARBA00022737"/>
    </source>
</evidence>
<evidence type="ECO:0000256" key="5">
    <source>
        <dbReference type="ARBA" id="ARBA00023117"/>
    </source>
</evidence>
<dbReference type="InterPro" id="IPR036361">
    <property type="entry name" value="SAP_dom_sf"/>
</dbReference>
<dbReference type="Pfam" id="PF00498">
    <property type="entry name" value="FHA"/>
    <property type="match status" value="1"/>
</dbReference>
<sequence length="999" mass="111024">MTTVRRVNTPPRSTTTKNTSVYNNTPMSGKILLMKGSDLKSEHALDSGSITIGKSLDCTIRVLKTSCSDRQAEVVLDEKGKVTLINHSTTNRTVFKNAPMTNEPVSLQDGETFEICGATFKYQASKTVEPTQKSTNAENIPPSNSAASTPARKAVKSSLVTPAKSAAPRVALHQATPKPAVTKSNFASSGIRPPMSRGSIVARKNSLATPKAAAAPVKVSSTPSKIAAAGTPVKKAQTTIVKTEGTPKKAATPRKSIMATPHKEPKTPRAVTFGENSTKSISPVQSAAVEVAIVQSPAVDVSPVEMEEKVESTQVPQEDNAATPKKKNKPKKSKIMTPIVRSVQKTPKKTPSIEKTLEEVDICGKTESNHRAMASPVKAEIHDKAKQTKEYYANCPVTPRTKFIIGNSVPTPVEVEIKSPTTPVRSAPRLSRTPKTMEVDVTPLKNTIFENTSRTLFAEETEEKAIESVTAVEGEFLKSKGKGSLATPMRREIVQKAVGIITRRQQSQEMQIEVEAAPVEKPFELNGEPSWSDSEEDADYNAEEDVEPEDDDIPEEDEDGTEIDEKPFELNGEPSWSDSEEDADYNAEEDVEPEDDDIPEEEDASFVTEEKMTSAPAEESIELNNSDREEELEVEESVEEKDESFVSAAGEELAAPQEAESIYESAEESEEREDEIIPLSNDAMKETLVEVEIEATPRQEEPEAESAEESSDEVEEEKVATAVSAEKTEEEEQVEEEESEEEREEQSVEEMNEELLEVWETIREEKDGEGDRLSRKLYRLPARTKSSKYYKTITDPIDLLMIKKKMNGAEYQTVRDFSDDMELLFDNAITWNEEENLNNVTALRIIVAEQLKERFDFAREATSEREDSGEETEEANIEETSSEEEEAPKVPKSEKKTVLRRIQSEITVEEADETAVTTPRTRRENRKKDAEKTKVEKEAEEEEEEEEAEEEEDEMEKMVKELEELRVVDLRAELKKRGVNTAGRKAELIVKLANARLGR</sequence>
<feature type="compositionally biased region" description="Acidic residues" evidence="9">
    <location>
        <begin position="533"/>
        <end position="562"/>
    </location>
</feature>
<dbReference type="STRING" id="1890364.A0A2P6N2U0"/>
<dbReference type="GO" id="GO:0006338">
    <property type="term" value="P:chromatin remodeling"/>
    <property type="evidence" value="ECO:0007669"/>
    <property type="project" value="InterPro"/>
</dbReference>
<evidence type="ECO:0000256" key="6">
    <source>
        <dbReference type="ARBA" id="ARBA00023163"/>
    </source>
</evidence>
<dbReference type="InterPro" id="IPR008984">
    <property type="entry name" value="SMAD_FHA_dom_sf"/>
</dbReference>
<dbReference type="OrthoDB" id="6017at2759"/>
<dbReference type="PANTHER" id="PTHR16062">
    <property type="entry name" value="SWI/SNF-RELATED"/>
    <property type="match status" value="1"/>
</dbReference>
<dbReference type="InterPro" id="IPR001487">
    <property type="entry name" value="Bromodomain"/>
</dbReference>
<dbReference type="InParanoid" id="A0A2P6N2U0"/>
<dbReference type="SMART" id="SM00297">
    <property type="entry name" value="BROMO"/>
    <property type="match status" value="1"/>
</dbReference>
<dbReference type="InterPro" id="IPR003034">
    <property type="entry name" value="SAP_dom"/>
</dbReference>
<dbReference type="PANTHER" id="PTHR16062:SF23">
    <property type="entry name" value="BROMO DOMAIN-CONTAINING PROTEIN"/>
    <property type="match status" value="1"/>
</dbReference>
<feature type="compositionally biased region" description="Acidic residues" evidence="9">
    <location>
        <begin position="665"/>
        <end position="676"/>
    </location>
</feature>
<feature type="region of interest" description="Disordered" evidence="9">
    <location>
        <begin position="910"/>
        <end position="956"/>
    </location>
</feature>
<evidence type="ECO:0000256" key="4">
    <source>
        <dbReference type="ARBA" id="ARBA00023015"/>
    </source>
</evidence>
<keyword evidence="5 8" id="KW-0103">Bromodomain</keyword>
<dbReference type="PROSITE" id="PS50014">
    <property type="entry name" value="BROMODOMAIN_2"/>
    <property type="match status" value="1"/>
</dbReference>
<evidence type="ECO:0000256" key="9">
    <source>
        <dbReference type="SAM" id="MobiDB-lite"/>
    </source>
</evidence>
<feature type="compositionally biased region" description="Acidic residues" evidence="9">
    <location>
        <begin position="728"/>
        <end position="752"/>
    </location>
</feature>
<evidence type="ECO:0000259" key="10">
    <source>
        <dbReference type="PROSITE" id="PS50014"/>
    </source>
</evidence>
<dbReference type="InterPro" id="IPR036427">
    <property type="entry name" value="Bromodomain-like_sf"/>
</dbReference>
<evidence type="ECO:0000256" key="3">
    <source>
        <dbReference type="ARBA" id="ARBA00022853"/>
    </source>
</evidence>
<feature type="region of interest" description="Disordered" evidence="9">
    <location>
        <begin position="859"/>
        <end position="898"/>
    </location>
</feature>
<feature type="region of interest" description="Disordered" evidence="9">
    <location>
        <begin position="304"/>
        <end position="350"/>
    </location>
</feature>
<dbReference type="PRINTS" id="PR00503">
    <property type="entry name" value="BROMODOMAIN"/>
</dbReference>
<dbReference type="Pfam" id="PF00439">
    <property type="entry name" value="Bromodomain"/>
    <property type="match status" value="1"/>
</dbReference>
<dbReference type="SUPFAM" id="SSF47370">
    <property type="entry name" value="Bromodomain"/>
    <property type="match status" value="1"/>
</dbReference>
<feature type="compositionally biased region" description="Basic residues" evidence="9">
    <location>
        <begin position="324"/>
        <end position="334"/>
    </location>
</feature>
<keyword evidence="7" id="KW-0539">Nucleus</keyword>
<feature type="compositionally biased region" description="Basic and acidic residues" evidence="9">
    <location>
        <begin position="926"/>
        <end position="937"/>
    </location>
</feature>
<organism evidence="12 13">
    <name type="scientific">Planoprotostelium fungivorum</name>
    <dbReference type="NCBI Taxonomy" id="1890364"/>
    <lineage>
        <taxon>Eukaryota</taxon>
        <taxon>Amoebozoa</taxon>
        <taxon>Evosea</taxon>
        <taxon>Variosea</taxon>
        <taxon>Cavosteliida</taxon>
        <taxon>Cavosteliaceae</taxon>
        <taxon>Planoprotostelium</taxon>
    </lineage>
</organism>
<feature type="compositionally biased region" description="Basic and acidic residues" evidence="9">
    <location>
        <begin position="887"/>
        <end position="897"/>
    </location>
</feature>
<dbReference type="Gene3D" id="2.60.200.20">
    <property type="match status" value="1"/>
</dbReference>
<feature type="region of interest" description="Disordered" evidence="9">
    <location>
        <begin position="514"/>
        <end position="752"/>
    </location>
</feature>
<dbReference type="Proteomes" id="UP000241769">
    <property type="component" value="Unassembled WGS sequence"/>
</dbReference>
<keyword evidence="6" id="KW-0804">Transcription</keyword>
<feature type="compositionally biased region" description="Acidic residues" evidence="9">
    <location>
        <begin position="938"/>
        <end position="955"/>
    </location>
</feature>
<comment type="caution">
    <text evidence="12">The sequence shown here is derived from an EMBL/GenBank/DDBJ whole genome shotgun (WGS) entry which is preliminary data.</text>
</comment>
<keyword evidence="13" id="KW-1185">Reference proteome</keyword>
<dbReference type="CDD" id="cd22673">
    <property type="entry name" value="FHA_Ki67"/>
    <property type="match status" value="1"/>
</dbReference>
<evidence type="ECO:0000259" key="11">
    <source>
        <dbReference type="PROSITE" id="PS50800"/>
    </source>
</evidence>
<dbReference type="InterPro" id="IPR037382">
    <property type="entry name" value="Rsc/polybromo"/>
</dbReference>
<dbReference type="EMBL" id="MDYQ01000233">
    <property type="protein sequence ID" value="PRP78253.1"/>
    <property type="molecule type" value="Genomic_DNA"/>
</dbReference>
<feature type="region of interest" description="Disordered" evidence="9">
    <location>
        <begin position="1"/>
        <end position="22"/>
    </location>
</feature>
<feature type="region of interest" description="Disordered" evidence="9">
    <location>
        <begin position="127"/>
        <end position="197"/>
    </location>
</feature>
<keyword evidence="4" id="KW-0805">Transcription regulation</keyword>
<evidence type="ECO:0000256" key="8">
    <source>
        <dbReference type="PROSITE-ProRule" id="PRU00035"/>
    </source>
</evidence>
<gene>
    <name evidence="12" type="ORF">PROFUN_13863</name>
</gene>
<evidence type="ECO:0000313" key="13">
    <source>
        <dbReference type="Proteomes" id="UP000241769"/>
    </source>
</evidence>
<protein>
    <submittedName>
        <fullName evidence="12">Uncharacterized protein</fullName>
    </submittedName>
</protein>
<dbReference type="AlphaFoldDB" id="A0A2P6N2U0"/>
<proteinExistence type="predicted"/>
<feature type="region of interest" description="Disordered" evidence="9">
    <location>
        <begin position="243"/>
        <end position="276"/>
    </location>
</feature>
<feature type="compositionally biased region" description="Acidic residues" evidence="9">
    <location>
        <begin position="867"/>
        <end position="886"/>
    </location>
</feature>
<dbReference type="SUPFAM" id="SSF68906">
    <property type="entry name" value="SAP domain"/>
    <property type="match status" value="1"/>
</dbReference>
<accession>A0A2P6N2U0</accession>
<name>A0A2P6N2U0_9EUKA</name>
<evidence type="ECO:0000256" key="7">
    <source>
        <dbReference type="ARBA" id="ARBA00023242"/>
    </source>
</evidence>
<comment type="subcellular location">
    <subcellularLocation>
        <location evidence="1">Nucleus</location>
    </subcellularLocation>
</comment>
<dbReference type="SUPFAM" id="SSF49879">
    <property type="entry name" value="SMAD/FHA domain"/>
    <property type="match status" value="1"/>
</dbReference>
<feature type="domain" description="SAP" evidence="11">
    <location>
        <begin position="962"/>
        <end position="996"/>
    </location>
</feature>
<dbReference type="GO" id="GO:0003682">
    <property type="term" value="F:chromatin binding"/>
    <property type="evidence" value="ECO:0007669"/>
    <property type="project" value="TreeGrafter"/>
</dbReference>
<evidence type="ECO:0000313" key="12">
    <source>
        <dbReference type="EMBL" id="PRP78253.1"/>
    </source>
</evidence>
<dbReference type="PROSITE" id="PS50800">
    <property type="entry name" value="SAP"/>
    <property type="match status" value="1"/>
</dbReference>
<dbReference type="Pfam" id="PF02037">
    <property type="entry name" value="SAP"/>
    <property type="match status" value="1"/>
</dbReference>
<dbReference type="GO" id="GO:0006368">
    <property type="term" value="P:transcription elongation by RNA polymerase II"/>
    <property type="evidence" value="ECO:0007669"/>
    <property type="project" value="TreeGrafter"/>
</dbReference>
<dbReference type="Gene3D" id="1.10.720.30">
    <property type="entry name" value="SAP domain"/>
    <property type="match status" value="1"/>
</dbReference>
<reference evidence="12 13" key="1">
    <citation type="journal article" date="2018" name="Genome Biol. Evol.">
        <title>Multiple Roots of Fruiting Body Formation in Amoebozoa.</title>
        <authorList>
            <person name="Hillmann F."/>
            <person name="Forbes G."/>
            <person name="Novohradska S."/>
            <person name="Ferling I."/>
            <person name="Riege K."/>
            <person name="Groth M."/>
            <person name="Westermann M."/>
            <person name="Marz M."/>
            <person name="Spaller T."/>
            <person name="Winckler T."/>
            <person name="Schaap P."/>
            <person name="Glockner G."/>
        </authorList>
    </citation>
    <scope>NUCLEOTIDE SEQUENCE [LARGE SCALE GENOMIC DNA]</scope>
    <source>
        <strain evidence="12 13">Jena</strain>
    </source>
</reference>
<feature type="compositionally biased region" description="Acidic residues" evidence="9">
    <location>
        <begin position="578"/>
        <end position="604"/>
    </location>
</feature>
<feature type="compositionally biased region" description="Acidic residues" evidence="9">
    <location>
        <begin position="702"/>
        <end position="716"/>
    </location>
</feature>